<dbReference type="NCBIfam" id="TIGR03587">
    <property type="entry name" value="Pse_Me-ase"/>
    <property type="match status" value="1"/>
</dbReference>
<sequence length="211" mass="24850">MQTQQTQFWQSEFGAEYTERNKFSVDEQDALYVNEYGHTRTAMNKEFLVDLEIGSILEVGCNVANQLRCLQSMGYNQLYGIELQAYAVEKVKEITKGINVIQGSGFDIPFKDSYFDLVFTSGVLIHISPDDINTIMDEMYRTSNQFIWGFEYYSDTYSEIPYRGNSNKMWKANFMQLFLNRFPDLEIVKEKKYPYQYNDNIDQMFLLRKKA</sequence>
<evidence type="ECO:0000259" key="1">
    <source>
        <dbReference type="Pfam" id="PF08241"/>
    </source>
</evidence>
<dbReference type="CDD" id="cd02440">
    <property type="entry name" value="AdoMet_MTases"/>
    <property type="match status" value="1"/>
</dbReference>
<accession>A0ABX0JBK4</accession>
<keyword evidence="2" id="KW-0808">Transferase</keyword>
<evidence type="ECO:0000313" key="3">
    <source>
        <dbReference type="Proteomes" id="UP001165962"/>
    </source>
</evidence>
<dbReference type="SUPFAM" id="SSF53335">
    <property type="entry name" value="S-adenosyl-L-methionine-dependent methyltransferases"/>
    <property type="match status" value="1"/>
</dbReference>
<dbReference type="RefSeq" id="WP_166154254.1">
    <property type="nucleotide sequence ID" value="NZ_JAAOIW010000014.1"/>
</dbReference>
<dbReference type="InterPro" id="IPR029063">
    <property type="entry name" value="SAM-dependent_MTases_sf"/>
</dbReference>
<organism evidence="2 3">
    <name type="scientific">Paenibacillus agricola</name>
    <dbReference type="NCBI Taxonomy" id="2716264"/>
    <lineage>
        <taxon>Bacteria</taxon>
        <taxon>Bacillati</taxon>
        <taxon>Bacillota</taxon>
        <taxon>Bacilli</taxon>
        <taxon>Bacillales</taxon>
        <taxon>Paenibacillaceae</taxon>
        <taxon>Paenibacillus</taxon>
    </lineage>
</organism>
<dbReference type="InterPro" id="IPR013216">
    <property type="entry name" value="Methyltransf_11"/>
</dbReference>
<dbReference type="Pfam" id="PF08241">
    <property type="entry name" value="Methyltransf_11"/>
    <property type="match status" value="1"/>
</dbReference>
<dbReference type="EMBL" id="JAAOIW010000014">
    <property type="protein sequence ID" value="NHN33875.1"/>
    <property type="molecule type" value="Genomic_DNA"/>
</dbReference>
<proteinExistence type="predicted"/>
<evidence type="ECO:0000313" key="2">
    <source>
        <dbReference type="EMBL" id="NHN33875.1"/>
    </source>
</evidence>
<protein>
    <submittedName>
        <fullName evidence="2">Methyltransferase domain-containing protein</fullName>
    </submittedName>
</protein>
<dbReference type="GO" id="GO:0008168">
    <property type="term" value="F:methyltransferase activity"/>
    <property type="evidence" value="ECO:0007669"/>
    <property type="project" value="UniProtKB-KW"/>
</dbReference>
<keyword evidence="2" id="KW-0489">Methyltransferase</keyword>
<gene>
    <name evidence="2" type="ORF">G9U52_29075</name>
</gene>
<reference evidence="2" key="1">
    <citation type="submission" date="2020-03" db="EMBL/GenBank/DDBJ databases">
        <title>Draft sequencing of Paenibacilllus sp. S3N08.</title>
        <authorList>
            <person name="Kim D.-U."/>
        </authorList>
    </citation>
    <scope>NUCLEOTIDE SEQUENCE</scope>
    <source>
        <strain evidence="2">S3N08</strain>
    </source>
</reference>
<dbReference type="Gene3D" id="3.40.50.150">
    <property type="entry name" value="Vaccinia Virus protein VP39"/>
    <property type="match status" value="1"/>
</dbReference>
<feature type="domain" description="Methyltransferase type 11" evidence="1">
    <location>
        <begin position="57"/>
        <end position="141"/>
    </location>
</feature>
<keyword evidence="3" id="KW-1185">Reference proteome</keyword>
<dbReference type="InterPro" id="IPR020027">
    <property type="entry name" value="Pseudamin_synth-assoc_MeTrfase"/>
</dbReference>
<name>A0ABX0JBK4_9BACL</name>
<comment type="caution">
    <text evidence="2">The sequence shown here is derived from an EMBL/GenBank/DDBJ whole genome shotgun (WGS) entry which is preliminary data.</text>
</comment>
<dbReference type="GO" id="GO:0032259">
    <property type="term" value="P:methylation"/>
    <property type="evidence" value="ECO:0007669"/>
    <property type="project" value="UniProtKB-KW"/>
</dbReference>
<dbReference type="Proteomes" id="UP001165962">
    <property type="component" value="Unassembled WGS sequence"/>
</dbReference>